<dbReference type="EMBL" id="JACEIK010081107">
    <property type="protein sequence ID" value="MCE5167332.1"/>
    <property type="molecule type" value="Genomic_DNA"/>
</dbReference>
<sequence length="51" mass="5645">MAREAPPSTQEELLMAASETAPGSLPKPAPSTLSLFLEFMSLKWWISIRIL</sequence>
<reference evidence="1 2" key="1">
    <citation type="journal article" date="2021" name="BMC Genomics">
        <title>Datura genome reveals duplications of psychoactive alkaloid biosynthetic genes and high mutation rate following tissue culture.</title>
        <authorList>
            <person name="Rajewski A."/>
            <person name="Carter-House D."/>
            <person name="Stajich J."/>
            <person name="Litt A."/>
        </authorList>
    </citation>
    <scope>NUCLEOTIDE SEQUENCE [LARGE SCALE GENOMIC DNA]</scope>
    <source>
        <strain evidence="1">AR-01</strain>
    </source>
</reference>
<comment type="caution">
    <text evidence="1">The sequence shown here is derived from an EMBL/GenBank/DDBJ whole genome shotgun (WGS) entry which is preliminary data.</text>
</comment>
<gene>
    <name evidence="1" type="ORF">HAX54_048778</name>
</gene>
<name>A0ABS8YAP2_DATST</name>
<evidence type="ECO:0000313" key="2">
    <source>
        <dbReference type="Proteomes" id="UP000823775"/>
    </source>
</evidence>
<feature type="non-terminal residue" evidence="1">
    <location>
        <position position="51"/>
    </location>
</feature>
<accession>A0ABS8YAP2</accession>
<keyword evidence="2" id="KW-1185">Reference proteome</keyword>
<evidence type="ECO:0000313" key="1">
    <source>
        <dbReference type="EMBL" id="MCE5167332.1"/>
    </source>
</evidence>
<protein>
    <submittedName>
        <fullName evidence="1">Uncharacterized protein</fullName>
    </submittedName>
</protein>
<dbReference type="Proteomes" id="UP000823775">
    <property type="component" value="Unassembled WGS sequence"/>
</dbReference>
<organism evidence="1 2">
    <name type="scientific">Datura stramonium</name>
    <name type="common">Jimsonweed</name>
    <name type="synonym">Common thornapple</name>
    <dbReference type="NCBI Taxonomy" id="4076"/>
    <lineage>
        <taxon>Eukaryota</taxon>
        <taxon>Viridiplantae</taxon>
        <taxon>Streptophyta</taxon>
        <taxon>Embryophyta</taxon>
        <taxon>Tracheophyta</taxon>
        <taxon>Spermatophyta</taxon>
        <taxon>Magnoliopsida</taxon>
        <taxon>eudicotyledons</taxon>
        <taxon>Gunneridae</taxon>
        <taxon>Pentapetalae</taxon>
        <taxon>asterids</taxon>
        <taxon>lamiids</taxon>
        <taxon>Solanales</taxon>
        <taxon>Solanaceae</taxon>
        <taxon>Solanoideae</taxon>
        <taxon>Datureae</taxon>
        <taxon>Datura</taxon>
    </lineage>
</organism>
<proteinExistence type="predicted"/>